<gene>
    <name evidence="1" type="ORF">EW146_g8083</name>
</gene>
<keyword evidence="2" id="KW-1185">Reference proteome</keyword>
<name>A0A4S4LIZ6_9AGAM</name>
<comment type="caution">
    <text evidence="1">The sequence shown here is derived from an EMBL/GenBank/DDBJ whole genome shotgun (WGS) entry which is preliminary data.</text>
</comment>
<reference evidence="1 2" key="1">
    <citation type="submission" date="2019-02" db="EMBL/GenBank/DDBJ databases">
        <title>Genome sequencing of the rare red list fungi Bondarzewia mesenterica.</title>
        <authorList>
            <person name="Buettner E."/>
            <person name="Kellner H."/>
        </authorList>
    </citation>
    <scope>NUCLEOTIDE SEQUENCE [LARGE SCALE GENOMIC DNA]</scope>
    <source>
        <strain evidence="1 2">DSM 108281</strain>
    </source>
</reference>
<proteinExistence type="predicted"/>
<evidence type="ECO:0000313" key="2">
    <source>
        <dbReference type="Proteomes" id="UP000310158"/>
    </source>
</evidence>
<dbReference type="Proteomes" id="UP000310158">
    <property type="component" value="Unassembled WGS sequence"/>
</dbReference>
<sequence>MLDTHPVYPREAKCAQASELNTHEYVVLSTVCAEAPPDALQLQKLTLHRVNTHTSQAKTSGSGCESGSAVSSLQGRDEEVASACAQSIQSNTYHRPTPRPNAVILDASSSNCTRDDPPSTRIQDIQRAIKIRKDALGPSWVSRRTTETKGGKGCACKSSLDSIYARALAVDS</sequence>
<dbReference type="AlphaFoldDB" id="A0A4S4LIZ6"/>
<protein>
    <submittedName>
        <fullName evidence="1">Uncharacterized protein</fullName>
    </submittedName>
</protein>
<evidence type="ECO:0000313" key="1">
    <source>
        <dbReference type="EMBL" id="THH11338.1"/>
    </source>
</evidence>
<accession>A0A4S4LIZ6</accession>
<organism evidence="1 2">
    <name type="scientific">Bondarzewia mesenterica</name>
    <dbReference type="NCBI Taxonomy" id="1095465"/>
    <lineage>
        <taxon>Eukaryota</taxon>
        <taxon>Fungi</taxon>
        <taxon>Dikarya</taxon>
        <taxon>Basidiomycota</taxon>
        <taxon>Agaricomycotina</taxon>
        <taxon>Agaricomycetes</taxon>
        <taxon>Russulales</taxon>
        <taxon>Bondarzewiaceae</taxon>
        <taxon>Bondarzewia</taxon>
    </lineage>
</organism>
<dbReference type="EMBL" id="SGPL01000520">
    <property type="protein sequence ID" value="THH11338.1"/>
    <property type="molecule type" value="Genomic_DNA"/>
</dbReference>